<feature type="transmembrane region" description="Helical" evidence="8">
    <location>
        <begin position="170"/>
        <end position="189"/>
    </location>
</feature>
<dbReference type="GO" id="GO:0022857">
    <property type="term" value="F:transmembrane transporter activity"/>
    <property type="evidence" value="ECO:0007669"/>
    <property type="project" value="InterPro"/>
</dbReference>
<sequence>MLIPALAPVSVERRLVLGLWCVGLAAFAAMYAPQGLLPQIAREMSVDASQAALLISAATLGLAVSVLPWAWVADRFGLRSAMRTAAAAAAVCAVVVPFSQTFEMLLAGRLIHGVALGGIPALAMTLSHDLASPARAATVAGSYVAATSVGGLGGRLFAVPAADHWGWRTGLLVLGIAVAVLMVTMICLLPRPDAAPRGRGTVDSLVTHLRDPGMWPILIVGMLLSGAMMTVFNYLPFRLAGAPYELAPTAISLVFLTYLGGTAGSRAAGRLGGRFGPTVVLGAAGVTIALGAAVTLSGSLVVIISGVAVLTTAFFVGHAVASSMVAARAERGRSQATALYTIGYYAGSSVFGWLGGVAWSGGQWMAVASAVMLLGVLTTVFAAASVRRGGQTDTEMPSAALTRAA</sequence>
<protein>
    <submittedName>
        <fullName evidence="10">Putative MFS-type transporter</fullName>
    </submittedName>
</protein>
<evidence type="ECO:0000256" key="7">
    <source>
        <dbReference type="ARBA" id="ARBA00023136"/>
    </source>
</evidence>
<accession>A0A850PR19</accession>
<dbReference type="Gene3D" id="1.20.1250.20">
    <property type="entry name" value="MFS general substrate transporter like domains"/>
    <property type="match status" value="1"/>
</dbReference>
<dbReference type="SUPFAM" id="SSF103473">
    <property type="entry name" value="MFS general substrate transporter"/>
    <property type="match status" value="1"/>
</dbReference>
<dbReference type="InterPro" id="IPR020846">
    <property type="entry name" value="MFS_dom"/>
</dbReference>
<comment type="caution">
    <text evidence="10">The sequence shown here is derived from an EMBL/GenBank/DDBJ whole genome shotgun (WGS) entry which is preliminary data.</text>
</comment>
<feature type="transmembrane region" description="Helical" evidence="8">
    <location>
        <begin position="365"/>
        <end position="386"/>
    </location>
</feature>
<dbReference type="Pfam" id="PF07690">
    <property type="entry name" value="MFS_1"/>
    <property type="match status" value="1"/>
</dbReference>
<keyword evidence="4" id="KW-1003">Cell membrane</keyword>
<evidence type="ECO:0000256" key="2">
    <source>
        <dbReference type="ARBA" id="ARBA00008335"/>
    </source>
</evidence>
<dbReference type="RefSeq" id="WP_347133303.1">
    <property type="nucleotide sequence ID" value="NZ_JABFYL010000032.1"/>
</dbReference>
<keyword evidence="7 8" id="KW-0472">Membrane</keyword>
<keyword evidence="3" id="KW-0813">Transport</keyword>
<evidence type="ECO:0000256" key="6">
    <source>
        <dbReference type="ARBA" id="ARBA00022989"/>
    </source>
</evidence>
<proteinExistence type="inferred from homology"/>
<keyword evidence="11" id="KW-1185">Reference proteome</keyword>
<comment type="similarity">
    <text evidence="2">Belongs to the major facilitator superfamily.</text>
</comment>
<gene>
    <name evidence="10" type="ORF">HLY00_1225</name>
</gene>
<feature type="transmembrane region" description="Helical" evidence="8">
    <location>
        <begin position="84"/>
        <end position="100"/>
    </location>
</feature>
<keyword evidence="5 8" id="KW-0812">Transmembrane</keyword>
<dbReference type="CDD" id="cd17324">
    <property type="entry name" value="MFS_NepI_like"/>
    <property type="match status" value="1"/>
</dbReference>
<evidence type="ECO:0000313" key="10">
    <source>
        <dbReference type="EMBL" id="NVN51187.1"/>
    </source>
</evidence>
<dbReference type="EMBL" id="JABFYL010000032">
    <property type="protein sequence ID" value="NVN51187.1"/>
    <property type="molecule type" value="Genomic_DNA"/>
</dbReference>
<feature type="transmembrane region" description="Helical" evidence="8">
    <location>
        <begin position="136"/>
        <end position="158"/>
    </location>
</feature>
<feature type="domain" description="Major facilitator superfamily (MFS) profile" evidence="9">
    <location>
        <begin position="1"/>
        <end position="387"/>
    </location>
</feature>
<name>A0A850PR19_9MYCO</name>
<dbReference type="InterPro" id="IPR036259">
    <property type="entry name" value="MFS_trans_sf"/>
</dbReference>
<feature type="transmembrane region" description="Helical" evidence="8">
    <location>
        <begin position="15"/>
        <end position="32"/>
    </location>
</feature>
<feature type="transmembrane region" description="Helical" evidence="8">
    <location>
        <begin position="214"/>
        <end position="234"/>
    </location>
</feature>
<feature type="transmembrane region" description="Helical" evidence="8">
    <location>
        <begin position="275"/>
        <end position="294"/>
    </location>
</feature>
<evidence type="ECO:0000256" key="5">
    <source>
        <dbReference type="ARBA" id="ARBA00022692"/>
    </source>
</evidence>
<dbReference type="AlphaFoldDB" id="A0A850PR19"/>
<evidence type="ECO:0000256" key="3">
    <source>
        <dbReference type="ARBA" id="ARBA00022448"/>
    </source>
</evidence>
<evidence type="ECO:0000256" key="8">
    <source>
        <dbReference type="SAM" id="Phobius"/>
    </source>
</evidence>
<dbReference type="PROSITE" id="PS50850">
    <property type="entry name" value="MFS"/>
    <property type="match status" value="1"/>
</dbReference>
<evidence type="ECO:0000313" key="11">
    <source>
        <dbReference type="Proteomes" id="UP000570517"/>
    </source>
</evidence>
<dbReference type="InterPro" id="IPR011701">
    <property type="entry name" value="MFS"/>
</dbReference>
<evidence type="ECO:0000259" key="9">
    <source>
        <dbReference type="PROSITE" id="PS50850"/>
    </source>
</evidence>
<feature type="transmembrane region" description="Helical" evidence="8">
    <location>
        <begin position="300"/>
        <end position="326"/>
    </location>
</feature>
<dbReference type="GO" id="GO:0005886">
    <property type="term" value="C:plasma membrane"/>
    <property type="evidence" value="ECO:0007669"/>
    <property type="project" value="UniProtKB-SubCell"/>
</dbReference>
<feature type="transmembrane region" description="Helical" evidence="8">
    <location>
        <begin position="52"/>
        <end position="72"/>
    </location>
</feature>
<dbReference type="PANTHER" id="PTHR43271">
    <property type="entry name" value="BLL2771 PROTEIN"/>
    <property type="match status" value="1"/>
</dbReference>
<comment type="subcellular location">
    <subcellularLocation>
        <location evidence="1">Cell membrane</location>
        <topology evidence="1">Multi-pass membrane protein</topology>
    </subcellularLocation>
</comment>
<evidence type="ECO:0000256" key="1">
    <source>
        <dbReference type="ARBA" id="ARBA00004651"/>
    </source>
</evidence>
<feature type="transmembrane region" description="Helical" evidence="8">
    <location>
        <begin position="338"/>
        <end position="359"/>
    </location>
</feature>
<reference evidence="10 11" key="1">
    <citation type="submission" date="2020-05" db="EMBL/GenBank/DDBJ databases">
        <title>Draft genome sequence of Mycobacterium hippocampi DL, isolated from European seabass, Dicentrarchus labrax, reared in fish farms.</title>
        <authorList>
            <person name="Stathopoulou P."/>
            <person name="Asimakis E."/>
            <person name="Tzokas K."/>
            <person name="Batargias C."/>
            <person name="Tsiamis G."/>
        </authorList>
    </citation>
    <scope>NUCLEOTIDE SEQUENCE [LARGE SCALE GENOMIC DNA]</scope>
    <source>
        <strain evidence="10 11">DL</strain>
    </source>
</reference>
<dbReference type="Proteomes" id="UP000570517">
    <property type="component" value="Unassembled WGS sequence"/>
</dbReference>
<feature type="transmembrane region" description="Helical" evidence="8">
    <location>
        <begin position="106"/>
        <end position="124"/>
    </location>
</feature>
<dbReference type="PANTHER" id="PTHR43271:SF1">
    <property type="entry name" value="INNER MEMBRANE TRANSPORT PROTEIN YNFM"/>
    <property type="match status" value="1"/>
</dbReference>
<evidence type="ECO:0000256" key="4">
    <source>
        <dbReference type="ARBA" id="ARBA00022475"/>
    </source>
</evidence>
<organism evidence="10 11">
    <name type="scientific">Mycolicibacterium hippocampi</name>
    <dbReference type="NCBI Taxonomy" id="659824"/>
    <lineage>
        <taxon>Bacteria</taxon>
        <taxon>Bacillati</taxon>
        <taxon>Actinomycetota</taxon>
        <taxon>Actinomycetes</taxon>
        <taxon>Mycobacteriales</taxon>
        <taxon>Mycobacteriaceae</taxon>
        <taxon>Mycolicibacterium</taxon>
    </lineage>
</organism>
<keyword evidence="6 8" id="KW-1133">Transmembrane helix</keyword>